<accession>A0ABD2IVC1</accession>
<keyword evidence="4" id="KW-0862">Zinc</keyword>
<comment type="caution">
    <text evidence="10">The sequence shown here is derived from an EMBL/GenBank/DDBJ whole genome shotgun (WGS) entry which is preliminary data.</text>
</comment>
<evidence type="ECO:0000256" key="2">
    <source>
        <dbReference type="ARBA" id="ARBA00022723"/>
    </source>
</evidence>
<feature type="domain" description="RING-type" evidence="8">
    <location>
        <begin position="24"/>
        <end position="57"/>
    </location>
</feature>
<name>A0ABD2IVC1_HETSC</name>
<dbReference type="PANTHER" id="PTHR22635">
    <property type="entry name" value="RING FINGER PROTEIN 207"/>
    <property type="match status" value="1"/>
</dbReference>
<evidence type="ECO:0000256" key="4">
    <source>
        <dbReference type="ARBA" id="ARBA00022833"/>
    </source>
</evidence>
<feature type="region of interest" description="Disordered" evidence="7">
    <location>
        <begin position="702"/>
        <end position="731"/>
    </location>
</feature>
<feature type="coiled-coil region" evidence="6">
    <location>
        <begin position="636"/>
        <end position="665"/>
    </location>
</feature>
<feature type="domain" description="B box-type" evidence="9">
    <location>
        <begin position="81"/>
        <end position="128"/>
    </location>
</feature>
<evidence type="ECO:0000313" key="11">
    <source>
        <dbReference type="Proteomes" id="UP001620645"/>
    </source>
</evidence>
<dbReference type="SMART" id="SM00336">
    <property type="entry name" value="BBOX"/>
    <property type="match status" value="2"/>
</dbReference>
<evidence type="ECO:0000256" key="6">
    <source>
        <dbReference type="SAM" id="Coils"/>
    </source>
</evidence>
<keyword evidence="3 5" id="KW-0863">Zinc-finger</keyword>
<reference evidence="10 11" key="1">
    <citation type="submission" date="2024-10" db="EMBL/GenBank/DDBJ databases">
        <authorList>
            <person name="Kim D."/>
        </authorList>
    </citation>
    <scope>NUCLEOTIDE SEQUENCE [LARGE SCALE GENOMIC DNA]</scope>
    <source>
        <strain evidence="10">Taebaek</strain>
    </source>
</reference>
<dbReference type="PROSITE" id="PS50119">
    <property type="entry name" value="ZF_BBOX"/>
    <property type="match status" value="1"/>
</dbReference>
<dbReference type="CDD" id="cd16449">
    <property type="entry name" value="RING-HC"/>
    <property type="match status" value="1"/>
</dbReference>
<dbReference type="Gene3D" id="3.30.160.60">
    <property type="entry name" value="Classic Zinc Finger"/>
    <property type="match status" value="1"/>
</dbReference>
<gene>
    <name evidence="10" type="ORF">niasHS_011073</name>
</gene>
<keyword evidence="11" id="KW-1185">Reference proteome</keyword>
<dbReference type="PROSITE" id="PS00518">
    <property type="entry name" value="ZF_RING_1"/>
    <property type="match status" value="1"/>
</dbReference>
<evidence type="ECO:0000256" key="7">
    <source>
        <dbReference type="SAM" id="MobiDB-lite"/>
    </source>
</evidence>
<organism evidence="10 11">
    <name type="scientific">Heterodera schachtii</name>
    <name type="common">Sugarbeet cyst nematode worm</name>
    <name type="synonym">Tylenchus schachtii</name>
    <dbReference type="NCBI Taxonomy" id="97005"/>
    <lineage>
        <taxon>Eukaryota</taxon>
        <taxon>Metazoa</taxon>
        <taxon>Ecdysozoa</taxon>
        <taxon>Nematoda</taxon>
        <taxon>Chromadorea</taxon>
        <taxon>Rhabditida</taxon>
        <taxon>Tylenchina</taxon>
        <taxon>Tylenchomorpha</taxon>
        <taxon>Tylenchoidea</taxon>
        <taxon>Heteroderidae</taxon>
        <taxon>Heteroderinae</taxon>
        <taxon>Heterodera</taxon>
    </lineage>
</organism>
<feature type="region of interest" description="Disordered" evidence="7">
    <location>
        <begin position="370"/>
        <end position="403"/>
    </location>
</feature>
<dbReference type="SUPFAM" id="SSF57845">
    <property type="entry name" value="B-box zinc-binding domain"/>
    <property type="match status" value="1"/>
</dbReference>
<evidence type="ECO:0000259" key="9">
    <source>
        <dbReference type="PROSITE" id="PS50119"/>
    </source>
</evidence>
<evidence type="ECO:0000256" key="3">
    <source>
        <dbReference type="ARBA" id="ARBA00022771"/>
    </source>
</evidence>
<dbReference type="Gene3D" id="1.20.58.1540">
    <property type="entry name" value="Actin interacting protein 3, C-terminal domain"/>
    <property type="match status" value="1"/>
</dbReference>
<dbReference type="PANTHER" id="PTHR22635:SF0">
    <property type="entry name" value="RING FINGER PROTEIN 207"/>
    <property type="match status" value="1"/>
</dbReference>
<dbReference type="AlphaFoldDB" id="A0ABD2IVC1"/>
<feature type="compositionally biased region" description="Basic and acidic residues" evidence="7">
    <location>
        <begin position="683"/>
        <end position="692"/>
    </location>
</feature>
<dbReference type="InterPro" id="IPR039320">
    <property type="entry name" value="RNF207"/>
</dbReference>
<evidence type="ECO:0000313" key="10">
    <source>
        <dbReference type="EMBL" id="KAL3083271.1"/>
    </source>
</evidence>
<evidence type="ECO:0000256" key="1">
    <source>
        <dbReference type="ARBA" id="ARBA00021526"/>
    </source>
</evidence>
<dbReference type="Proteomes" id="UP001620645">
    <property type="component" value="Unassembled WGS sequence"/>
</dbReference>
<feature type="region of interest" description="Disordered" evidence="7">
    <location>
        <begin position="673"/>
        <end position="692"/>
    </location>
</feature>
<proteinExistence type="predicted"/>
<keyword evidence="6" id="KW-0175">Coiled coil</keyword>
<evidence type="ECO:0000259" key="8">
    <source>
        <dbReference type="PROSITE" id="PS50089"/>
    </source>
</evidence>
<dbReference type="Pfam" id="PF00643">
    <property type="entry name" value="zf-B_box"/>
    <property type="match status" value="1"/>
</dbReference>
<dbReference type="CDD" id="cd19814">
    <property type="entry name" value="Bbox1_RNF207-like"/>
    <property type="match status" value="1"/>
</dbReference>
<evidence type="ECO:0000256" key="5">
    <source>
        <dbReference type="PROSITE-ProRule" id="PRU00024"/>
    </source>
</evidence>
<protein>
    <recommendedName>
        <fullName evidence="1">RING finger protein 207</fullName>
    </recommendedName>
</protein>
<feature type="compositionally biased region" description="Basic residues" evidence="7">
    <location>
        <begin position="711"/>
        <end position="724"/>
    </location>
</feature>
<dbReference type="InterPro" id="IPR000315">
    <property type="entry name" value="Znf_B-box"/>
</dbReference>
<dbReference type="GO" id="GO:0008270">
    <property type="term" value="F:zinc ion binding"/>
    <property type="evidence" value="ECO:0007669"/>
    <property type="project" value="UniProtKB-KW"/>
</dbReference>
<dbReference type="PROSITE" id="PS50089">
    <property type="entry name" value="ZF_RING_2"/>
    <property type="match status" value="1"/>
</dbReference>
<dbReference type="InterPro" id="IPR001841">
    <property type="entry name" value="Znf_RING"/>
</dbReference>
<feature type="coiled-coil region" evidence="6">
    <location>
        <begin position="195"/>
        <end position="266"/>
    </location>
</feature>
<dbReference type="EMBL" id="JBICCN010000254">
    <property type="protein sequence ID" value="KAL3083271.1"/>
    <property type="molecule type" value="Genomic_DNA"/>
</dbReference>
<sequence>MGSEIADEEEGICTDTVQRNPLDCLRCFSPIKCPVRLPCQHCFCRLCIADEKCCVICGHPIGCSELVEDKVLNYVLESSSEVTETCANCDQVSQPMFFCDTCHQPLCSGCRETTHKAKIFSTHHIFELEERGRLRSHPICPQHNEPFILFCLDAKSLMCIECFNSSSLERRGHFVNIELAHKICCDKLEKNALNLRIFQEELREQIELRKRLMDELSKNSENLREEIDHKCDVIIDRLNELRRHLLDRVVQEKAEKQRKLSAQLNKLITLGSPISVNLLSVSIFCSYASKIDVLHCYADLHKSIQQFLSSYGQELIQKVKFDCNFNIDFPSEFALSVCQPLGLFTLSFADNSSAHGIFLNCDSNSRSNTMGHSSFDHTKSSSQQRRKTLAEFPAEDSAPSKTGIAAPSLLSEEEMKSFPSVAVENFSTSEKGTIKKLTDDFTIEFNHSSVAITSQLESMNLNGPPMVFEQRFSEQFRKISTPLNDFAYEISAISKILLDLQRDLTLRRCVVSPEDLLSKITNCEDAWKRLETHNRQVESIVNRSLKQFWRREIERIQNQQLAVRDKARELIQLRSLAKRAFKVAQQLKPFATQMASLISVIDIRRSSDSVLPSPMEQICMQITKMEPDSESRVAAIEKEETLRREAKLEEEIAQTEEREALKARKALREVRPATPKMRTSNQRVKETNRDRGADALIREGTHSCLSSPCSSKKRHQQQVNRRVHRNSESKVYEPLQMDNVVNSVIANLCEKEELPRQNTIQKQTKTSENTIPSEREDNIKRELETEITAEKETNSQNVESVNAVVTAQVTRGRDPELLQAREKLLEAIREKVKRIE</sequence>
<keyword evidence="2" id="KW-0479">Metal-binding</keyword>
<dbReference type="InterPro" id="IPR017907">
    <property type="entry name" value="Znf_RING_CS"/>
</dbReference>